<protein>
    <recommendedName>
        <fullName evidence="3">Molybdate-anion transporter</fullName>
    </recommendedName>
    <alternativeName>
        <fullName evidence="10">Major facilitator superfamily domain-containing protein 5</fullName>
    </alternativeName>
    <alternativeName>
        <fullName evidence="11">Molybdate transporter 2 homolog</fullName>
    </alternativeName>
</protein>
<keyword evidence="7 12" id="KW-1133">Transmembrane helix</keyword>
<feature type="transmembrane region" description="Helical" evidence="12">
    <location>
        <begin position="261"/>
        <end position="282"/>
    </location>
</feature>
<keyword evidence="14" id="KW-1185">Reference proteome</keyword>
<keyword evidence="6 12" id="KW-0812">Transmembrane</keyword>
<evidence type="ECO:0000256" key="2">
    <source>
        <dbReference type="ARBA" id="ARBA00004651"/>
    </source>
</evidence>
<evidence type="ECO:0000256" key="9">
    <source>
        <dbReference type="ARBA" id="ARBA00023136"/>
    </source>
</evidence>
<feature type="transmembrane region" description="Helical" evidence="12">
    <location>
        <begin position="184"/>
        <end position="203"/>
    </location>
</feature>
<dbReference type="GO" id="GO:0006811">
    <property type="term" value="P:monoatomic ion transport"/>
    <property type="evidence" value="ECO:0007669"/>
    <property type="project" value="UniProtKB-KW"/>
</dbReference>
<dbReference type="CDD" id="cd17487">
    <property type="entry name" value="MFS_MFSD5_like"/>
    <property type="match status" value="1"/>
</dbReference>
<evidence type="ECO:0000256" key="8">
    <source>
        <dbReference type="ARBA" id="ARBA00023065"/>
    </source>
</evidence>
<feature type="transmembrane region" description="Helical" evidence="12">
    <location>
        <begin position="88"/>
        <end position="107"/>
    </location>
</feature>
<feature type="transmembrane region" description="Helical" evidence="12">
    <location>
        <begin position="209"/>
        <end position="231"/>
    </location>
</feature>
<evidence type="ECO:0000256" key="11">
    <source>
        <dbReference type="ARBA" id="ARBA00032555"/>
    </source>
</evidence>
<name>A0A0F7ZPQ2_9HYPO</name>
<evidence type="ECO:0000256" key="4">
    <source>
        <dbReference type="ARBA" id="ARBA00022448"/>
    </source>
</evidence>
<evidence type="ECO:0000256" key="10">
    <source>
        <dbReference type="ARBA" id="ARBA00030646"/>
    </source>
</evidence>
<accession>A0A0F7ZPQ2</accession>
<evidence type="ECO:0000256" key="7">
    <source>
        <dbReference type="ARBA" id="ARBA00022989"/>
    </source>
</evidence>
<evidence type="ECO:0000256" key="3">
    <source>
        <dbReference type="ARBA" id="ARBA00021242"/>
    </source>
</evidence>
<dbReference type="PANTHER" id="PTHR23516">
    <property type="entry name" value="SAM (S-ADENOSYL METHIONINE) TRANSPORTER"/>
    <property type="match status" value="1"/>
</dbReference>
<dbReference type="PANTHER" id="PTHR23516:SF1">
    <property type="entry name" value="MOLYBDATE-ANION TRANSPORTER"/>
    <property type="match status" value="1"/>
</dbReference>
<feature type="transmembrane region" description="Helical" evidence="12">
    <location>
        <begin position="421"/>
        <end position="443"/>
    </location>
</feature>
<feature type="transmembrane region" description="Helical" evidence="12">
    <location>
        <begin position="51"/>
        <end position="68"/>
    </location>
</feature>
<evidence type="ECO:0000313" key="13">
    <source>
        <dbReference type="EMBL" id="KJZ75895.1"/>
    </source>
</evidence>
<dbReference type="GO" id="GO:0005886">
    <property type="term" value="C:plasma membrane"/>
    <property type="evidence" value="ECO:0007669"/>
    <property type="project" value="UniProtKB-SubCell"/>
</dbReference>
<keyword evidence="9 12" id="KW-0472">Membrane</keyword>
<evidence type="ECO:0000256" key="1">
    <source>
        <dbReference type="ARBA" id="ARBA00003019"/>
    </source>
</evidence>
<proteinExistence type="predicted"/>
<keyword evidence="5" id="KW-1003">Cell membrane</keyword>
<evidence type="ECO:0000256" key="12">
    <source>
        <dbReference type="SAM" id="Phobius"/>
    </source>
</evidence>
<dbReference type="Pfam" id="PF05631">
    <property type="entry name" value="MFS_5"/>
    <property type="match status" value="1"/>
</dbReference>
<dbReference type="InterPro" id="IPR008509">
    <property type="entry name" value="MOT2/MFSD5"/>
</dbReference>
<feature type="transmembrane region" description="Helical" evidence="12">
    <location>
        <begin position="302"/>
        <end position="321"/>
    </location>
</feature>
<dbReference type="Gene3D" id="1.20.1250.20">
    <property type="entry name" value="MFS general substrate transporter like domains"/>
    <property type="match status" value="1"/>
</dbReference>
<evidence type="ECO:0000256" key="5">
    <source>
        <dbReference type="ARBA" id="ARBA00022475"/>
    </source>
</evidence>
<feature type="transmembrane region" description="Helical" evidence="12">
    <location>
        <begin position="6"/>
        <end position="25"/>
    </location>
</feature>
<dbReference type="SUPFAM" id="SSF103473">
    <property type="entry name" value="MFS general substrate transporter"/>
    <property type="match status" value="1"/>
</dbReference>
<keyword evidence="8" id="KW-0406">Ion transport</keyword>
<evidence type="ECO:0000313" key="14">
    <source>
        <dbReference type="Proteomes" id="UP000054481"/>
    </source>
</evidence>
<organism evidence="13 14">
    <name type="scientific">Hirsutella minnesotensis 3608</name>
    <dbReference type="NCBI Taxonomy" id="1043627"/>
    <lineage>
        <taxon>Eukaryota</taxon>
        <taxon>Fungi</taxon>
        <taxon>Dikarya</taxon>
        <taxon>Ascomycota</taxon>
        <taxon>Pezizomycotina</taxon>
        <taxon>Sordariomycetes</taxon>
        <taxon>Hypocreomycetidae</taxon>
        <taxon>Hypocreales</taxon>
        <taxon>Ophiocordycipitaceae</taxon>
        <taxon>Hirsutella</taxon>
    </lineage>
</organism>
<comment type="subcellular location">
    <subcellularLocation>
        <location evidence="2">Cell membrane</location>
        <topology evidence="2">Multi-pass membrane protein</topology>
    </subcellularLocation>
</comment>
<dbReference type="OrthoDB" id="263957at2759"/>
<dbReference type="Proteomes" id="UP000054481">
    <property type="component" value="Unassembled WGS sequence"/>
</dbReference>
<dbReference type="EMBL" id="KQ030514">
    <property type="protein sequence ID" value="KJZ75895.1"/>
    <property type="molecule type" value="Genomic_DNA"/>
</dbReference>
<feature type="transmembrane region" description="Helical" evidence="12">
    <location>
        <begin position="391"/>
        <end position="409"/>
    </location>
</feature>
<keyword evidence="4" id="KW-0813">Transport</keyword>
<gene>
    <name evidence="13" type="ORF">HIM_04719</name>
</gene>
<dbReference type="InterPro" id="IPR036259">
    <property type="entry name" value="MFS_trans_sf"/>
</dbReference>
<sequence>MDSFTANVVGLCLINAVAIAANYRYKRSRRRALKTKTVEPVRLERARQLRWRFLFVYSLAACVEWIQGPHLYALYRYKKGISEENVSHLYATGFTAAAIAALCAGRIMDRLGTTVGCQFYFLLTCGSCCTLMSNRMPILVLGRAFGGTATTFLWSAFECWIIQQRQVQGFDETVLPLKRVFGKMTLLSSAVAICMGIASDALVRVRGSLLDPFLAAAVCSVVAVASITGLWRHYSDPDGTPAARGTTSELGPWELIQDHNVVLLASASAVLEAALYIFVFLWTAAFKSLQDKAGKVEPLPLGTIFAGFMSAMMMGSTLASAPWRTFSKQAAKFDMVTILLIASLSLTCAVLADSEQKLFWAFCVFEACIGAFYPTVSYLKSQAIRGNSRNIVYGMFRLPVNLLVLTWHLNAVEGVVRRHSAFLVFALFLLQFSLLFRLSVAFAP</sequence>
<dbReference type="GO" id="GO:0015098">
    <property type="term" value="F:molybdate ion transmembrane transporter activity"/>
    <property type="evidence" value="ECO:0007669"/>
    <property type="project" value="InterPro"/>
</dbReference>
<feature type="transmembrane region" description="Helical" evidence="12">
    <location>
        <begin position="333"/>
        <end position="352"/>
    </location>
</feature>
<comment type="function">
    <text evidence="1">Mediates high-affinity intracellular uptake of the rare oligo-element molybdenum.</text>
</comment>
<feature type="transmembrane region" description="Helical" evidence="12">
    <location>
        <begin position="119"/>
        <end position="138"/>
    </location>
</feature>
<feature type="transmembrane region" description="Helical" evidence="12">
    <location>
        <begin position="358"/>
        <end position="379"/>
    </location>
</feature>
<evidence type="ECO:0000256" key="6">
    <source>
        <dbReference type="ARBA" id="ARBA00022692"/>
    </source>
</evidence>
<dbReference type="AlphaFoldDB" id="A0A0F7ZPQ2"/>
<reference evidence="13 14" key="1">
    <citation type="journal article" date="2014" name="Genome Biol. Evol.">
        <title>Comparative genomics and transcriptomics analyses reveal divergent lifestyle features of nematode endoparasitic fungus Hirsutella minnesotensis.</title>
        <authorList>
            <person name="Lai Y."/>
            <person name="Liu K."/>
            <person name="Zhang X."/>
            <person name="Zhang X."/>
            <person name="Li K."/>
            <person name="Wang N."/>
            <person name="Shu C."/>
            <person name="Wu Y."/>
            <person name="Wang C."/>
            <person name="Bushley K.E."/>
            <person name="Xiang M."/>
            <person name="Liu X."/>
        </authorList>
    </citation>
    <scope>NUCLEOTIDE SEQUENCE [LARGE SCALE GENOMIC DNA]</scope>
    <source>
        <strain evidence="13 14">3608</strain>
    </source>
</reference>